<gene>
    <name evidence="2" type="ORF">E3N88_27500</name>
</gene>
<evidence type="ECO:0000256" key="1">
    <source>
        <dbReference type="SAM" id="MobiDB-lite"/>
    </source>
</evidence>
<feature type="region of interest" description="Disordered" evidence="1">
    <location>
        <begin position="1"/>
        <end position="81"/>
    </location>
</feature>
<evidence type="ECO:0000313" key="3">
    <source>
        <dbReference type="Proteomes" id="UP000326396"/>
    </source>
</evidence>
<dbReference type="Proteomes" id="UP000326396">
    <property type="component" value="Linkage Group LG4"/>
</dbReference>
<name>A0A5N6MWU8_9ASTR</name>
<proteinExistence type="predicted"/>
<dbReference type="OrthoDB" id="1831724at2759"/>
<sequence>MNGSDSYHVTFENSGTTEKEENNPGVDGDTASRMRGLSRWDPPPVDGNADQNGVKNRKSLADDEPKPAFQLPDSMKDFTGAKDIDPKIQAHNAMLMGIGRILQSGPHLDERPEGVRMSTPEAEANNKTGEVVDLVVSSVVHGIRRYDVN</sequence>
<keyword evidence="3" id="KW-1185">Reference proteome</keyword>
<feature type="compositionally biased region" description="Polar residues" evidence="1">
    <location>
        <begin position="1"/>
        <end position="16"/>
    </location>
</feature>
<organism evidence="2 3">
    <name type="scientific">Mikania micrantha</name>
    <name type="common">bitter vine</name>
    <dbReference type="NCBI Taxonomy" id="192012"/>
    <lineage>
        <taxon>Eukaryota</taxon>
        <taxon>Viridiplantae</taxon>
        <taxon>Streptophyta</taxon>
        <taxon>Embryophyta</taxon>
        <taxon>Tracheophyta</taxon>
        <taxon>Spermatophyta</taxon>
        <taxon>Magnoliopsida</taxon>
        <taxon>eudicotyledons</taxon>
        <taxon>Gunneridae</taxon>
        <taxon>Pentapetalae</taxon>
        <taxon>asterids</taxon>
        <taxon>campanulids</taxon>
        <taxon>Asterales</taxon>
        <taxon>Asteraceae</taxon>
        <taxon>Asteroideae</taxon>
        <taxon>Heliantheae alliance</taxon>
        <taxon>Eupatorieae</taxon>
        <taxon>Mikania</taxon>
    </lineage>
</organism>
<reference evidence="2 3" key="1">
    <citation type="submission" date="2019-05" db="EMBL/GenBank/DDBJ databases">
        <title>Mikania micrantha, genome provides insights into the molecular mechanism of rapid growth.</title>
        <authorList>
            <person name="Liu B."/>
        </authorList>
    </citation>
    <scope>NUCLEOTIDE SEQUENCE [LARGE SCALE GENOMIC DNA]</scope>
    <source>
        <strain evidence="2">NLD-2019</strain>
        <tissue evidence="2">Leaf</tissue>
    </source>
</reference>
<protein>
    <submittedName>
        <fullName evidence="2">Uncharacterized protein</fullName>
    </submittedName>
</protein>
<dbReference type="EMBL" id="SZYD01000014">
    <property type="protein sequence ID" value="KAD4178909.1"/>
    <property type="molecule type" value="Genomic_DNA"/>
</dbReference>
<evidence type="ECO:0000313" key="2">
    <source>
        <dbReference type="EMBL" id="KAD4178909.1"/>
    </source>
</evidence>
<dbReference type="AlphaFoldDB" id="A0A5N6MWU8"/>
<comment type="caution">
    <text evidence="2">The sequence shown here is derived from an EMBL/GenBank/DDBJ whole genome shotgun (WGS) entry which is preliminary data.</text>
</comment>
<accession>A0A5N6MWU8</accession>